<keyword evidence="3" id="KW-1185">Reference proteome</keyword>
<dbReference type="CDD" id="cd07750">
    <property type="entry name" value="PolyPPase_VTC_like"/>
    <property type="match status" value="1"/>
</dbReference>
<dbReference type="Gene3D" id="3.20.100.30">
    <property type="entry name" value="VTC, catalytic tunnel domain"/>
    <property type="match status" value="1"/>
</dbReference>
<dbReference type="SUPFAM" id="SSF55154">
    <property type="entry name" value="CYTH-like phosphatases"/>
    <property type="match status" value="1"/>
</dbReference>
<proteinExistence type="predicted"/>
<reference evidence="2 3" key="1">
    <citation type="submission" date="2020-08" db="EMBL/GenBank/DDBJ databases">
        <title>Genome public.</title>
        <authorList>
            <person name="Liu C."/>
            <person name="Sun Q."/>
        </authorList>
    </citation>
    <scope>NUCLEOTIDE SEQUENCE [LARGE SCALE GENOMIC DNA]</scope>
    <source>
        <strain evidence="2 3">BX10</strain>
    </source>
</reference>
<evidence type="ECO:0000259" key="1">
    <source>
        <dbReference type="Pfam" id="PF09359"/>
    </source>
</evidence>
<dbReference type="InterPro" id="IPR018966">
    <property type="entry name" value="VTC_domain"/>
</dbReference>
<sequence>MAYQATFKRYEIKYLLTQQQKEAVLQAMKPYMKLDGYGRTVIRNIYFDTGNFRLIRRSLEKPSYKEKLRIRSYQTAADDDSVFVELKKKYKSVVYKRRLTLPEAQAMNIFRYDLPLPVQSQIAEEIEYFRSYYADLHPAVFLSYEREAFYSLDGGDFRVTFDENILYRESDLSLSSEVYGIPLLGEGQTLMEIKTSGGLPLWMSHTLNRLKVFKTSFSKYGMAYQHMMTKSETDEERNTCYVC</sequence>
<evidence type="ECO:0000313" key="2">
    <source>
        <dbReference type="EMBL" id="MBC8597730.1"/>
    </source>
</evidence>
<dbReference type="Proteomes" id="UP000647491">
    <property type="component" value="Unassembled WGS sequence"/>
</dbReference>
<organism evidence="2 3">
    <name type="scientific">Enterocloster hominis</name>
    <name type="common">ex Liu et al. 2021</name>
    <dbReference type="NCBI Taxonomy" id="2763663"/>
    <lineage>
        <taxon>Bacteria</taxon>
        <taxon>Bacillati</taxon>
        <taxon>Bacillota</taxon>
        <taxon>Clostridia</taxon>
        <taxon>Lachnospirales</taxon>
        <taxon>Lachnospiraceae</taxon>
        <taxon>Enterocloster</taxon>
    </lineage>
</organism>
<accession>A0ABR7NNP1</accession>
<gene>
    <name evidence="2" type="ORF">H8708_00520</name>
</gene>
<dbReference type="InterPro" id="IPR033469">
    <property type="entry name" value="CYTH-like_dom_sf"/>
</dbReference>
<dbReference type="RefSeq" id="WP_262426640.1">
    <property type="nucleotide sequence ID" value="NZ_JACRTJ010000002.1"/>
</dbReference>
<protein>
    <submittedName>
        <fullName evidence="2">Polyphosphate polymerase domain-containing protein</fullName>
    </submittedName>
</protein>
<evidence type="ECO:0000313" key="3">
    <source>
        <dbReference type="Proteomes" id="UP000647491"/>
    </source>
</evidence>
<dbReference type="Pfam" id="PF09359">
    <property type="entry name" value="VTC"/>
    <property type="match status" value="1"/>
</dbReference>
<comment type="caution">
    <text evidence="2">The sequence shown here is derived from an EMBL/GenBank/DDBJ whole genome shotgun (WGS) entry which is preliminary data.</text>
</comment>
<dbReference type="InterPro" id="IPR042267">
    <property type="entry name" value="VTC_sf"/>
</dbReference>
<dbReference type="EMBL" id="JACRTJ010000002">
    <property type="protein sequence ID" value="MBC8597730.1"/>
    <property type="molecule type" value="Genomic_DNA"/>
</dbReference>
<name>A0ABR7NNP1_9FIRM</name>
<feature type="domain" description="VTC" evidence="1">
    <location>
        <begin position="8"/>
        <end position="227"/>
    </location>
</feature>